<name>A0A2P6VBG3_9CHLO</name>
<dbReference type="GO" id="GO:0005524">
    <property type="term" value="F:ATP binding"/>
    <property type="evidence" value="ECO:0007669"/>
    <property type="project" value="InterPro"/>
</dbReference>
<dbReference type="GO" id="GO:0004672">
    <property type="term" value="F:protein kinase activity"/>
    <property type="evidence" value="ECO:0007669"/>
    <property type="project" value="InterPro"/>
</dbReference>
<accession>A0A2P6VBG3</accession>
<dbReference type="SMART" id="SM00220">
    <property type="entry name" value="S_TKc"/>
    <property type="match status" value="1"/>
</dbReference>
<feature type="region of interest" description="Disordered" evidence="6">
    <location>
        <begin position="969"/>
        <end position="988"/>
    </location>
</feature>
<comment type="caution">
    <text evidence="8">The sequence shown here is derived from an EMBL/GenBank/DDBJ whole genome shotgun (WGS) entry which is preliminary data.</text>
</comment>
<dbReference type="OrthoDB" id="29023at2759"/>
<organism evidence="8 9">
    <name type="scientific">Micractinium conductrix</name>
    <dbReference type="NCBI Taxonomy" id="554055"/>
    <lineage>
        <taxon>Eukaryota</taxon>
        <taxon>Viridiplantae</taxon>
        <taxon>Chlorophyta</taxon>
        <taxon>core chlorophytes</taxon>
        <taxon>Trebouxiophyceae</taxon>
        <taxon>Chlorellales</taxon>
        <taxon>Chlorellaceae</taxon>
        <taxon>Chlorella clade</taxon>
        <taxon>Micractinium</taxon>
    </lineage>
</organism>
<protein>
    <submittedName>
        <fullName evidence="8">DUF747 family</fullName>
    </submittedName>
</protein>
<evidence type="ECO:0000256" key="2">
    <source>
        <dbReference type="ARBA" id="ARBA00008803"/>
    </source>
</evidence>
<feature type="compositionally biased region" description="Low complexity" evidence="6">
    <location>
        <begin position="1100"/>
        <end position="1110"/>
    </location>
</feature>
<dbReference type="Pfam" id="PF05346">
    <property type="entry name" value="DUF747"/>
    <property type="match status" value="1"/>
</dbReference>
<dbReference type="Gene3D" id="1.10.510.10">
    <property type="entry name" value="Transferase(Phosphotransferase) domain 1"/>
    <property type="match status" value="1"/>
</dbReference>
<evidence type="ECO:0000256" key="5">
    <source>
        <dbReference type="ARBA" id="ARBA00023136"/>
    </source>
</evidence>
<dbReference type="Pfam" id="PF07714">
    <property type="entry name" value="PK_Tyr_Ser-Thr"/>
    <property type="match status" value="1"/>
</dbReference>
<dbReference type="SUPFAM" id="SSF56112">
    <property type="entry name" value="Protein kinase-like (PK-like)"/>
    <property type="match status" value="1"/>
</dbReference>
<dbReference type="InterPro" id="IPR011009">
    <property type="entry name" value="Kinase-like_dom_sf"/>
</dbReference>
<proteinExistence type="inferred from homology"/>
<dbReference type="Proteomes" id="UP000239649">
    <property type="component" value="Unassembled WGS sequence"/>
</dbReference>
<feature type="compositionally biased region" description="Polar residues" evidence="6">
    <location>
        <begin position="979"/>
        <end position="988"/>
    </location>
</feature>
<comment type="subcellular location">
    <subcellularLocation>
        <location evidence="1">Membrane</location>
        <topology evidence="1">Multi-pass membrane protein</topology>
    </subcellularLocation>
</comment>
<feature type="region of interest" description="Disordered" evidence="6">
    <location>
        <begin position="152"/>
        <end position="176"/>
    </location>
</feature>
<dbReference type="InterPro" id="IPR008271">
    <property type="entry name" value="Ser/Thr_kinase_AS"/>
</dbReference>
<feature type="compositionally biased region" description="Low complexity" evidence="6">
    <location>
        <begin position="1119"/>
        <end position="1157"/>
    </location>
</feature>
<dbReference type="EMBL" id="LHPF02000015">
    <property type="protein sequence ID" value="PSC71424.1"/>
    <property type="molecule type" value="Genomic_DNA"/>
</dbReference>
<comment type="similarity">
    <text evidence="2">Belongs to the TAPT1 family.</text>
</comment>
<dbReference type="PROSITE" id="PS50011">
    <property type="entry name" value="PROTEIN_KINASE_DOM"/>
    <property type="match status" value="1"/>
</dbReference>
<dbReference type="InterPro" id="IPR000719">
    <property type="entry name" value="Prot_kinase_dom"/>
</dbReference>
<evidence type="ECO:0000259" key="7">
    <source>
        <dbReference type="PROSITE" id="PS50011"/>
    </source>
</evidence>
<evidence type="ECO:0000256" key="4">
    <source>
        <dbReference type="ARBA" id="ARBA00022989"/>
    </source>
</evidence>
<feature type="region of interest" description="Disordered" evidence="6">
    <location>
        <begin position="1100"/>
        <end position="1157"/>
    </location>
</feature>
<dbReference type="PANTHER" id="PTHR13317">
    <property type="entry name" value="TRANSMEMBRANE ANTERIOR POSTERIOR TRANSFORMATION PROTEIN 1 HOMOLOG"/>
    <property type="match status" value="1"/>
</dbReference>
<gene>
    <name evidence="8" type="ORF">C2E20_5319</name>
</gene>
<evidence type="ECO:0000313" key="9">
    <source>
        <dbReference type="Proteomes" id="UP000239649"/>
    </source>
</evidence>
<dbReference type="PROSITE" id="PS00108">
    <property type="entry name" value="PROTEIN_KINASE_ST"/>
    <property type="match status" value="1"/>
</dbReference>
<dbReference type="InterPro" id="IPR008010">
    <property type="entry name" value="Tatp1"/>
</dbReference>
<dbReference type="InterPro" id="IPR001245">
    <property type="entry name" value="Ser-Thr/Tyr_kinase_cat_dom"/>
</dbReference>
<keyword evidence="4" id="KW-1133">Transmembrane helix</keyword>
<feature type="region of interest" description="Disordered" evidence="6">
    <location>
        <begin position="933"/>
        <end position="954"/>
    </location>
</feature>
<feature type="compositionally biased region" description="Low complexity" evidence="6">
    <location>
        <begin position="42"/>
        <end position="53"/>
    </location>
</feature>
<evidence type="ECO:0000256" key="3">
    <source>
        <dbReference type="ARBA" id="ARBA00022692"/>
    </source>
</evidence>
<sequence length="1314" mass="137644">MEGSPAGNWQTVHGRRRQRQLPPPALADGACVSEGNDHSEDSSAGSISHAGSAVRATDGAVGEDLLSSSLPSPAKHGLLASLSAEDVALSPRPRSQLGPPVSVGSASKAVPQPSAILLARQESLSANKLTELVGAGAGLRSSKSDLAGLTLPLRPGSGRQQRHVHDGSAMPPAGLSGITELASARGVPPLASARGAPPAGAAPSAAGVGGHSPAAQPGAAPSVAGGSPRPAAPHPFTSYFAAELHPGPSYPTADVVWGQTERDRVYNALVAVPYQLERFLLFGLAVCLDSFLAVFTLLPLRVALALLALGRSLLSSRHGGAASSGGGGDGGQVQRRCVLRGDQLFDLLGAGMSIGVVLFLWNLNAGTLYFWMKDLTQEFLKLSVLYTALELSDKICCSFGLDVLEALAASCTQVTAEWTPRAAAALASDVAVASLLLALHGATLMSQAMVFGVAMNSKKNTLVALLIAANFTEIKGTVLKRFDSTKLFALACQDVVERFHLLLILAFVVVEEMGNSGARTPNPVLLAGCARIYGGEVVIDIIKHAVLGKFNEIRPGVYREYMRDLCDRVASSQSHNIHKPVGFEPFGPAALAFRIAATAAALSAGDGLRGRPLAAAAAVAAALAAWVLLLGAKVFNTSDATGEERRHMMKEATLLAALSGHPHIVRFKEAFVSVDSSICVVMEPLKGGSMGQFIRNRQRRGAFLPEASVWRLFLQAASAVGYLHANNVCHRDLKPCNIMFENPNSGWLKLVDFGLSKHMRASQLTNTMVGTPMYLAPGARSGQGREVFAWKPYGYSCDSWSLGCILYELAALQYAFEAPSTRALRFKMMSGHTEPLPAWYSRELRDTVALLLQPDPAQRITVLQLLQLPWVAARLTELQQQGLVGVHAEDAGAPTLTQALKHLESEESEAVPTYVRSLSMEITRLMDVLPPPRYSIEASSPTPQSPPASGADVPQGVRLALSSAFYASSVEPAQPGSPGPSTELDSCSPQAAALAALQQPSTIPCQPGRPAAAARGAARTPAVRSPRHAPLPTDSEIANLLAVSPPPGSLMAKARKMGIFPRFLAMVAAADAELARRASQPGTPATPATPVTATAIAASQPTTPATPVPAADDDHACRSSRSGMAAGAAADGSGSSRSGTAAAAAPRPRAATPRQTNAAAEKLRAAVAASIAAQEEAILRHMLQRVAEVAARQAQRTPRTPQYDRARPRSAAPTPTSRCIIPGRFRAESDEVRLSLPSAPALLEPSVVQAEVAAAADERAQQAAPAVTWPAEVCAATDAAAEASGASASSGKAPKRRRWWLLRVMERRRTSQCR</sequence>
<feature type="compositionally biased region" description="Low complexity" evidence="6">
    <location>
        <begin position="938"/>
        <end position="951"/>
    </location>
</feature>
<evidence type="ECO:0000256" key="1">
    <source>
        <dbReference type="ARBA" id="ARBA00004141"/>
    </source>
</evidence>
<keyword evidence="3" id="KW-0812">Transmembrane</keyword>
<dbReference type="GO" id="GO:0005789">
    <property type="term" value="C:endoplasmic reticulum membrane"/>
    <property type="evidence" value="ECO:0007669"/>
    <property type="project" value="TreeGrafter"/>
</dbReference>
<dbReference type="STRING" id="554055.A0A2P6VBG3"/>
<evidence type="ECO:0000256" key="6">
    <source>
        <dbReference type="SAM" id="MobiDB-lite"/>
    </source>
</evidence>
<feature type="region of interest" description="Disordered" evidence="6">
    <location>
        <begin position="188"/>
        <end position="229"/>
    </location>
</feature>
<evidence type="ECO:0000313" key="8">
    <source>
        <dbReference type="EMBL" id="PSC71424.1"/>
    </source>
</evidence>
<feature type="region of interest" description="Disordered" evidence="6">
    <location>
        <begin position="1190"/>
        <end position="1218"/>
    </location>
</feature>
<dbReference type="PANTHER" id="PTHR13317:SF4">
    <property type="entry name" value="TRANSMEMBRANE ANTERIOR POSTERIOR TRANSFORMATION PROTEIN 1 HOMOLOG"/>
    <property type="match status" value="1"/>
</dbReference>
<feature type="region of interest" description="Disordered" evidence="6">
    <location>
        <begin position="1"/>
        <end position="55"/>
    </location>
</feature>
<keyword evidence="9" id="KW-1185">Reference proteome</keyword>
<feature type="domain" description="Protein kinase" evidence="7">
    <location>
        <begin position="575"/>
        <end position="871"/>
    </location>
</feature>
<keyword evidence="5" id="KW-0472">Membrane</keyword>
<reference evidence="8 9" key="1">
    <citation type="journal article" date="2018" name="Plant J.">
        <title>Genome sequences of Chlorella sorokiniana UTEX 1602 and Micractinium conductrix SAG 241.80: implications to maltose excretion by a green alga.</title>
        <authorList>
            <person name="Arriola M.B."/>
            <person name="Velmurugan N."/>
            <person name="Zhang Y."/>
            <person name="Plunkett M.H."/>
            <person name="Hondzo H."/>
            <person name="Barney B.M."/>
        </authorList>
    </citation>
    <scope>NUCLEOTIDE SEQUENCE [LARGE SCALE GENOMIC DNA]</scope>
    <source>
        <strain evidence="8 9">SAG 241.80</strain>
    </source>
</reference>
<feature type="compositionally biased region" description="Low complexity" evidence="6">
    <location>
        <begin position="188"/>
        <end position="215"/>
    </location>
</feature>